<dbReference type="KEGG" id="theu:HPC62_22835"/>
<dbReference type="Proteomes" id="UP000505210">
    <property type="component" value="Chromosome"/>
</dbReference>
<proteinExistence type="predicted"/>
<evidence type="ECO:0008006" key="4">
    <source>
        <dbReference type="Google" id="ProtNLM"/>
    </source>
</evidence>
<evidence type="ECO:0000313" key="3">
    <source>
        <dbReference type="Proteomes" id="UP000505210"/>
    </source>
</evidence>
<sequence length="205" mass="22459">MPAAVATALVPSVGVAQTPSPADPDAGLQQLEPVTPANPSLPAPNVTPRNPDDLRPLAQDGSLLSVRAGQRMMEEARAAVAVQNYDLAVRRLQEARQVFNQLSNFYQELHSSFTAIDNRIADSQRRSALETAQLRDEATYQLALVHRAQNKPDLAVPLLVQIVRSQNPTRDLGQRAYRQLYELGFVDSPFPRSQDPASTSTAPRQ</sequence>
<evidence type="ECO:0000313" key="2">
    <source>
        <dbReference type="EMBL" id="QKD84645.1"/>
    </source>
</evidence>
<organism evidence="2 3">
    <name type="scientific">Thermoleptolyngbya sichuanensis A183</name>
    <dbReference type="NCBI Taxonomy" id="2737172"/>
    <lineage>
        <taxon>Bacteria</taxon>
        <taxon>Bacillati</taxon>
        <taxon>Cyanobacteriota</taxon>
        <taxon>Cyanophyceae</taxon>
        <taxon>Oculatellales</taxon>
        <taxon>Oculatellaceae</taxon>
        <taxon>Thermoleptolyngbya</taxon>
        <taxon>Thermoleptolyngbya sichuanensis</taxon>
    </lineage>
</organism>
<dbReference type="AlphaFoldDB" id="A0A6M8BQR5"/>
<protein>
    <recommendedName>
        <fullName evidence="4">Tetratricopeptide repeat protein</fullName>
    </recommendedName>
</protein>
<accession>A0A6M8BQR5</accession>
<dbReference type="RefSeq" id="WP_172358661.1">
    <property type="nucleotide sequence ID" value="NZ_CP053661.1"/>
</dbReference>
<name>A0A6M8BQR5_9CYAN</name>
<keyword evidence="3" id="KW-1185">Reference proteome</keyword>
<dbReference type="EMBL" id="CP053661">
    <property type="protein sequence ID" value="QKD84645.1"/>
    <property type="molecule type" value="Genomic_DNA"/>
</dbReference>
<gene>
    <name evidence="2" type="ORF">HPC62_22835</name>
</gene>
<feature type="region of interest" description="Disordered" evidence="1">
    <location>
        <begin position="12"/>
        <end position="53"/>
    </location>
</feature>
<evidence type="ECO:0000256" key="1">
    <source>
        <dbReference type="SAM" id="MobiDB-lite"/>
    </source>
</evidence>
<reference evidence="2 3" key="1">
    <citation type="submission" date="2020-05" db="EMBL/GenBank/DDBJ databases">
        <title>Complete genome sequence of of a novel Thermoleptolyngbya strain isolated from hot springs of Ganzi, Sichuan China.</title>
        <authorList>
            <person name="Tang J."/>
            <person name="Daroch M."/>
            <person name="Li L."/>
            <person name="Waleron K."/>
            <person name="Waleron M."/>
            <person name="Waleron M."/>
        </authorList>
    </citation>
    <scope>NUCLEOTIDE SEQUENCE [LARGE SCALE GENOMIC DNA]</scope>
    <source>
        <strain evidence="2 3">PKUAC-SCTA183</strain>
    </source>
</reference>